<evidence type="ECO:0000259" key="8">
    <source>
        <dbReference type="SMART" id="SM00738"/>
    </source>
</evidence>
<dbReference type="PRINTS" id="PR00338">
    <property type="entry name" value="NUSGTNSCPFCT"/>
</dbReference>
<dbReference type="InterPro" id="IPR006645">
    <property type="entry name" value="NGN-like_dom"/>
</dbReference>
<dbReference type="GO" id="GO:0032784">
    <property type="term" value="P:regulation of DNA-templated transcription elongation"/>
    <property type="evidence" value="ECO:0007669"/>
    <property type="project" value="InterPro"/>
</dbReference>
<proteinExistence type="inferred from homology"/>
<feature type="domain" description="NusG-like N-terminal" evidence="8">
    <location>
        <begin position="17"/>
        <end position="125"/>
    </location>
</feature>
<dbReference type="PANTHER" id="PTHR30265">
    <property type="entry name" value="RHO-INTERACTING TRANSCRIPTION TERMINATION FACTOR NUSG"/>
    <property type="match status" value="1"/>
</dbReference>
<dbReference type="GO" id="GO:0005829">
    <property type="term" value="C:cytosol"/>
    <property type="evidence" value="ECO:0007669"/>
    <property type="project" value="TreeGrafter"/>
</dbReference>
<dbReference type="Gene3D" id="3.30.70.940">
    <property type="entry name" value="NusG, N-terminal domain"/>
    <property type="match status" value="1"/>
</dbReference>
<dbReference type="GO" id="GO:0006354">
    <property type="term" value="P:DNA-templated transcription elongation"/>
    <property type="evidence" value="ECO:0007669"/>
    <property type="project" value="UniProtKB-UniRule"/>
</dbReference>
<dbReference type="CDD" id="cd06091">
    <property type="entry name" value="KOW_NusG"/>
    <property type="match status" value="1"/>
</dbReference>
<dbReference type="SUPFAM" id="SSF50104">
    <property type="entry name" value="Translation proteins SH3-like domain"/>
    <property type="match status" value="1"/>
</dbReference>
<dbReference type="Gene3D" id="2.30.30.30">
    <property type="match status" value="1"/>
</dbReference>
<evidence type="ECO:0000256" key="1">
    <source>
        <dbReference type="ARBA" id="ARBA00022472"/>
    </source>
</evidence>
<dbReference type="HAMAP" id="MF_00948">
    <property type="entry name" value="NusG"/>
    <property type="match status" value="1"/>
</dbReference>
<evidence type="ECO:0000256" key="3">
    <source>
        <dbReference type="ARBA" id="ARBA00023015"/>
    </source>
</evidence>
<dbReference type="EMBL" id="CP022513">
    <property type="protein sequence ID" value="AVN64150.1"/>
    <property type="molecule type" value="Genomic_DNA"/>
</dbReference>
<comment type="function">
    <text evidence="5 7">Participates in transcription elongation, termination and antitermination.</text>
</comment>
<dbReference type="InterPro" id="IPR047050">
    <property type="entry name" value="NGN"/>
</dbReference>
<evidence type="ECO:0000256" key="4">
    <source>
        <dbReference type="ARBA" id="ARBA00023163"/>
    </source>
</evidence>
<dbReference type="InterPro" id="IPR036735">
    <property type="entry name" value="NGN_dom_sf"/>
</dbReference>
<dbReference type="NCBIfam" id="TIGR01956">
    <property type="entry name" value="NusG_myco"/>
    <property type="match status" value="1"/>
</dbReference>
<dbReference type="AlphaFoldDB" id="A0A2R3P6M5"/>
<evidence type="ECO:0000256" key="5">
    <source>
        <dbReference type="HAMAP-Rule" id="MF_00948"/>
    </source>
</evidence>
<dbReference type="SUPFAM" id="SSF82679">
    <property type="entry name" value="N-utilization substance G protein NusG, N-terminal domain"/>
    <property type="match status" value="1"/>
</dbReference>
<dbReference type="Pfam" id="PF02357">
    <property type="entry name" value="NusG"/>
    <property type="match status" value="1"/>
</dbReference>
<name>A0A2R3P6M5_MESFO</name>
<evidence type="ECO:0000313" key="9">
    <source>
        <dbReference type="EMBL" id="AVN64150.1"/>
    </source>
</evidence>
<dbReference type="InterPro" id="IPR008991">
    <property type="entry name" value="Translation_prot_SH3-like_sf"/>
</dbReference>
<sequence length="209" mass="23412">MNKEELLKLEAEILSSKGQWFVVNSQTGHEEKVLNDLKNKIKAEKMEDQVFDIKISKGTVLTKTGKQKEKNLFPGYLFINMIMSEESWFVVRNTPGVTGFIGSSGRGAKPFPLTVDEVIEMLIPKTEVIIEETEAIDVPNEAVAKKPLFTAPFVVGDFVRVKEGINAGEEGEVSSMDFEKGVAVVLIEMFGRYTNLEISFENVEPVKEY</sequence>
<organism evidence="9 10">
    <name type="scientific">Mesoplasma florum</name>
    <name type="common">Acholeplasma florum</name>
    <dbReference type="NCBI Taxonomy" id="2151"/>
    <lineage>
        <taxon>Bacteria</taxon>
        <taxon>Bacillati</taxon>
        <taxon>Mycoplasmatota</taxon>
        <taxon>Mollicutes</taxon>
        <taxon>Entomoplasmatales</taxon>
        <taxon>Entomoplasmataceae</taxon>
        <taxon>Mesoplasma</taxon>
    </lineage>
</organism>
<dbReference type="PANTHER" id="PTHR30265:SF2">
    <property type="entry name" value="TRANSCRIPTION TERMINATION_ANTITERMINATION PROTEIN NUSG"/>
    <property type="match status" value="1"/>
</dbReference>
<dbReference type="Proteomes" id="UP000239216">
    <property type="component" value="Chromosome"/>
</dbReference>
<comment type="similarity">
    <text evidence="5 7">Belongs to the NusG family.</text>
</comment>
<gene>
    <name evidence="5" type="primary">nusG</name>
    <name evidence="9" type="ORF">CG003_00445</name>
</gene>
<dbReference type="InterPro" id="IPR043425">
    <property type="entry name" value="NusG-like"/>
</dbReference>
<dbReference type="InterPro" id="IPR001062">
    <property type="entry name" value="Transcrpt_antiterm_NusG"/>
</dbReference>
<dbReference type="SMART" id="SM00738">
    <property type="entry name" value="NGN"/>
    <property type="match status" value="1"/>
</dbReference>
<keyword evidence="2 5" id="KW-0889">Transcription antitermination</keyword>
<accession>A0A2R3P6M5</accession>
<dbReference type="CDD" id="cd09891">
    <property type="entry name" value="NGN_Bact_1"/>
    <property type="match status" value="1"/>
</dbReference>
<dbReference type="GO" id="GO:0006353">
    <property type="term" value="P:DNA-templated transcription termination"/>
    <property type="evidence" value="ECO:0007669"/>
    <property type="project" value="UniProtKB-UniRule"/>
</dbReference>
<protein>
    <recommendedName>
        <fullName evidence="5 6">Transcription termination/antitermination protein NusG</fullName>
    </recommendedName>
</protein>
<dbReference type="InterPro" id="IPR014722">
    <property type="entry name" value="Rib_uL2_dom2"/>
</dbReference>
<evidence type="ECO:0000256" key="6">
    <source>
        <dbReference type="NCBIfam" id="TIGR01956"/>
    </source>
</evidence>
<evidence type="ECO:0000256" key="7">
    <source>
        <dbReference type="RuleBase" id="RU000538"/>
    </source>
</evidence>
<reference evidence="9 10" key="1">
    <citation type="submission" date="2017-07" db="EMBL/GenBank/DDBJ databases">
        <title>Comparative genomic analysis of Mesoplasma florum.</title>
        <authorList>
            <person name="Baby V."/>
            <person name="Lachance J.-C."/>
            <person name="Gagnon J."/>
            <person name="Lucier J.-F."/>
            <person name="Matteau D."/>
            <person name="Knight T.F."/>
            <person name="Rodrigue S."/>
        </authorList>
    </citation>
    <scope>NUCLEOTIDE SEQUENCE [LARGE SCALE GENOMIC DNA]</scope>
    <source>
        <strain evidence="9 10">CnuA-2</strain>
    </source>
</reference>
<keyword evidence="1 5" id="KW-0806">Transcription termination</keyword>
<dbReference type="GO" id="GO:0031564">
    <property type="term" value="P:transcription antitermination"/>
    <property type="evidence" value="ECO:0007669"/>
    <property type="project" value="UniProtKB-UniRule"/>
</dbReference>
<dbReference type="InterPro" id="IPR010216">
    <property type="entry name" value="Transcrpt_antiterm_NusG_myco"/>
</dbReference>
<evidence type="ECO:0000313" key="10">
    <source>
        <dbReference type="Proteomes" id="UP000239216"/>
    </source>
</evidence>
<evidence type="ECO:0000256" key="2">
    <source>
        <dbReference type="ARBA" id="ARBA00022814"/>
    </source>
</evidence>
<dbReference type="RefSeq" id="WP_029512065.1">
    <property type="nucleotide sequence ID" value="NZ_CP022513.1"/>
</dbReference>
<keyword evidence="3 5" id="KW-0805">Transcription regulation</keyword>
<keyword evidence="4 5" id="KW-0804">Transcription</keyword>